<feature type="compositionally biased region" description="Basic and acidic residues" evidence="1">
    <location>
        <begin position="412"/>
        <end position="425"/>
    </location>
</feature>
<proteinExistence type="predicted"/>
<feature type="compositionally biased region" description="Low complexity" evidence="1">
    <location>
        <begin position="397"/>
        <end position="411"/>
    </location>
</feature>
<feature type="compositionally biased region" description="Low complexity" evidence="1">
    <location>
        <begin position="351"/>
        <end position="370"/>
    </location>
</feature>
<dbReference type="EMBL" id="KN840444">
    <property type="protein sequence ID" value="KIP11657.1"/>
    <property type="molecule type" value="Genomic_DNA"/>
</dbReference>
<dbReference type="HOGENOM" id="CLU_505377_0_0_1"/>
<accession>A0A0C3SDB2</accession>
<organism evidence="2 3">
    <name type="scientific">Phlebiopsis gigantea (strain 11061_1 CR5-6)</name>
    <name type="common">White-rot fungus</name>
    <name type="synonym">Peniophora gigantea</name>
    <dbReference type="NCBI Taxonomy" id="745531"/>
    <lineage>
        <taxon>Eukaryota</taxon>
        <taxon>Fungi</taxon>
        <taxon>Dikarya</taxon>
        <taxon>Basidiomycota</taxon>
        <taxon>Agaricomycotina</taxon>
        <taxon>Agaricomycetes</taxon>
        <taxon>Polyporales</taxon>
        <taxon>Phanerochaetaceae</taxon>
        <taxon>Phlebiopsis</taxon>
    </lineage>
</organism>
<feature type="compositionally biased region" description="Pro residues" evidence="1">
    <location>
        <begin position="426"/>
        <end position="444"/>
    </location>
</feature>
<dbReference type="Proteomes" id="UP000053257">
    <property type="component" value="Unassembled WGS sequence"/>
</dbReference>
<dbReference type="STRING" id="745531.A0A0C3SDB2"/>
<feature type="compositionally biased region" description="Basic and acidic residues" evidence="1">
    <location>
        <begin position="91"/>
        <end position="109"/>
    </location>
</feature>
<sequence length="539" mass="58329">MSRVYDKRPPAQNKLIKFFDGHHFIATRQGRKWKCPREGCSNAFQNAHELEIHAARGMCIADPARPVGDNQQVVSPFQELRAHANARRNALRREREEPLPSEPRRKVPNIDDSAPHTSSAAASSRNAVGLKTPGTSGSSTPATDRIRLSIPGRAANAEESDVHFVARRTHIDANDVHNMAEDYKRSVSIPDSPTTIQQDAHVLSGSITLANPLLCRQKDTSDIKSGQGSPDLNQVTLTVGSSPLDSTPLTNHPAHSEVSAFNFAGSINQGSATGASIQLRRASALVRDFRSLSVIDETPTKPAEPSASRPSASQPPDSQGISPRPSPPPPSTPQSVALRDPAVPPAEYPITPTSLRSSSSPTPTAPASSPREFHYHSLSYVTPPPPPTPQLAPELFPEPASDLAADAAPELAPERVPERVPERAPEPAPEPAPRPVPKPPPKPWETPDIPRALQAFFATFEVHEGIDFRRLAGALARYGFDDDWGLSAIAAYPACGVWEEARDELDATMPNFALSMFVRALRRRAERDAAAGMRWAGLR</sequence>
<gene>
    <name evidence="2" type="ORF">PHLGIDRAFT_436294</name>
</gene>
<keyword evidence="3" id="KW-1185">Reference proteome</keyword>
<evidence type="ECO:0000313" key="3">
    <source>
        <dbReference type="Proteomes" id="UP000053257"/>
    </source>
</evidence>
<dbReference type="AlphaFoldDB" id="A0A0C3SDB2"/>
<feature type="compositionally biased region" description="Low complexity" evidence="1">
    <location>
        <begin position="303"/>
        <end position="318"/>
    </location>
</feature>
<evidence type="ECO:0000256" key="1">
    <source>
        <dbReference type="SAM" id="MobiDB-lite"/>
    </source>
</evidence>
<evidence type="ECO:0000313" key="2">
    <source>
        <dbReference type="EMBL" id="KIP11657.1"/>
    </source>
</evidence>
<feature type="compositionally biased region" description="Low complexity" evidence="1">
    <location>
        <begin position="132"/>
        <end position="141"/>
    </location>
</feature>
<name>A0A0C3SDB2_PHLG1</name>
<feature type="region of interest" description="Disordered" evidence="1">
    <location>
        <begin position="85"/>
        <end position="144"/>
    </location>
</feature>
<protein>
    <submittedName>
        <fullName evidence="2">Uncharacterized protein</fullName>
    </submittedName>
</protein>
<feature type="region of interest" description="Disordered" evidence="1">
    <location>
        <begin position="296"/>
        <end position="444"/>
    </location>
</feature>
<reference evidence="2 3" key="1">
    <citation type="journal article" date="2014" name="PLoS Genet.">
        <title>Analysis of the Phlebiopsis gigantea genome, transcriptome and secretome provides insight into its pioneer colonization strategies of wood.</title>
        <authorList>
            <person name="Hori C."/>
            <person name="Ishida T."/>
            <person name="Igarashi K."/>
            <person name="Samejima M."/>
            <person name="Suzuki H."/>
            <person name="Master E."/>
            <person name="Ferreira P."/>
            <person name="Ruiz-Duenas F.J."/>
            <person name="Held B."/>
            <person name="Canessa P."/>
            <person name="Larrondo L.F."/>
            <person name="Schmoll M."/>
            <person name="Druzhinina I.S."/>
            <person name="Kubicek C.P."/>
            <person name="Gaskell J.A."/>
            <person name="Kersten P."/>
            <person name="St John F."/>
            <person name="Glasner J."/>
            <person name="Sabat G."/>
            <person name="Splinter BonDurant S."/>
            <person name="Syed K."/>
            <person name="Yadav J."/>
            <person name="Mgbeahuruike A.C."/>
            <person name="Kovalchuk A."/>
            <person name="Asiegbu F.O."/>
            <person name="Lackner G."/>
            <person name="Hoffmeister D."/>
            <person name="Rencoret J."/>
            <person name="Gutierrez A."/>
            <person name="Sun H."/>
            <person name="Lindquist E."/>
            <person name="Barry K."/>
            <person name="Riley R."/>
            <person name="Grigoriev I.V."/>
            <person name="Henrissat B."/>
            <person name="Kues U."/>
            <person name="Berka R.M."/>
            <person name="Martinez A.T."/>
            <person name="Covert S.F."/>
            <person name="Blanchette R.A."/>
            <person name="Cullen D."/>
        </authorList>
    </citation>
    <scope>NUCLEOTIDE SEQUENCE [LARGE SCALE GENOMIC DNA]</scope>
    <source>
        <strain evidence="2 3">11061_1 CR5-6</strain>
    </source>
</reference>